<dbReference type="EMBL" id="JAUIZM010000004">
    <property type="protein sequence ID" value="KAK1387456.1"/>
    <property type="molecule type" value="Genomic_DNA"/>
</dbReference>
<dbReference type="SUPFAM" id="SSF46565">
    <property type="entry name" value="Chaperone J-domain"/>
    <property type="match status" value="1"/>
</dbReference>
<gene>
    <name evidence="2" type="ORF">POM88_015634</name>
</gene>
<feature type="region of interest" description="Disordered" evidence="1">
    <location>
        <begin position="143"/>
        <end position="172"/>
    </location>
</feature>
<dbReference type="Gene3D" id="1.10.287.110">
    <property type="entry name" value="DnaJ domain"/>
    <property type="match status" value="1"/>
</dbReference>
<evidence type="ECO:0000313" key="2">
    <source>
        <dbReference type="EMBL" id="KAK1387456.1"/>
    </source>
</evidence>
<comment type="caution">
    <text evidence="2">The sequence shown here is derived from an EMBL/GenBank/DDBJ whole genome shotgun (WGS) entry which is preliminary data.</text>
</comment>
<dbReference type="GO" id="GO:0051087">
    <property type="term" value="F:protein-folding chaperone binding"/>
    <property type="evidence" value="ECO:0007669"/>
    <property type="project" value="InterPro"/>
</dbReference>
<accession>A0AAD8IL19</accession>
<dbReference type="GO" id="GO:0001671">
    <property type="term" value="F:ATPase activator activity"/>
    <property type="evidence" value="ECO:0007669"/>
    <property type="project" value="InterPro"/>
</dbReference>
<protein>
    <submittedName>
        <fullName evidence="2">Iron-sulfur cluster co-chaperone protein HscB-like</fullName>
    </submittedName>
</protein>
<reference evidence="2" key="2">
    <citation type="submission" date="2023-05" db="EMBL/GenBank/DDBJ databases">
        <authorList>
            <person name="Schelkunov M.I."/>
        </authorList>
    </citation>
    <scope>NUCLEOTIDE SEQUENCE</scope>
    <source>
        <strain evidence="2">Hsosn_3</strain>
        <tissue evidence="2">Leaf</tissue>
    </source>
</reference>
<dbReference type="InterPro" id="IPR004640">
    <property type="entry name" value="HscB"/>
</dbReference>
<dbReference type="Proteomes" id="UP001237642">
    <property type="component" value="Unassembled WGS sequence"/>
</dbReference>
<evidence type="ECO:0000256" key="1">
    <source>
        <dbReference type="SAM" id="MobiDB-lite"/>
    </source>
</evidence>
<proteinExistence type="predicted"/>
<sequence>MWRKLPRQQFCSPVFSVIRQHLLPNFNNAPQSRNSLVFSSYLRENHRVCQISKPQLLVNAKFFGRNICSDSCVTTSCWNCNAVAASMNPFLVCQSCRAVQPVDHSIDYFHIFSLKKKFDIDDINLERKYKDWQKKLHPDFVHSKSKEEREHAAEQSGRMRLEGVEVDDEKTVTESELLSEIMEIREAVEEAADPRH</sequence>
<name>A0AAD8IL19_9APIA</name>
<dbReference type="AlphaFoldDB" id="A0AAD8IL19"/>
<dbReference type="InterPro" id="IPR036869">
    <property type="entry name" value="J_dom_sf"/>
</dbReference>
<organism evidence="2 3">
    <name type="scientific">Heracleum sosnowskyi</name>
    <dbReference type="NCBI Taxonomy" id="360622"/>
    <lineage>
        <taxon>Eukaryota</taxon>
        <taxon>Viridiplantae</taxon>
        <taxon>Streptophyta</taxon>
        <taxon>Embryophyta</taxon>
        <taxon>Tracheophyta</taxon>
        <taxon>Spermatophyta</taxon>
        <taxon>Magnoliopsida</taxon>
        <taxon>eudicotyledons</taxon>
        <taxon>Gunneridae</taxon>
        <taxon>Pentapetalae</taxon>
        <taxon>asterids</taxon>
        <taxon>campanulids</taxon>
        <taxon>Apiales</taxon>
        <taxon>Apiaceae</taxon>
        <taxon>Apioideae</taxon>
        <taxon>apioid superclade</taxon>
        <taxon>Tordylieae</taxon>
        <taxon>Tordyliinae</taxon>
        <taxon>Heracleum</taxon>
    </lineage>
</organism>
<evidence type="ECO:0000313" key="3">
    <source>
        <dbReference type="Proteomes" id="UP001237642"/>
    </source>
</evidence>
<dbReference type="PANTHER" id="PTHR14021:SF15">
    <property type="entry name" value="IRON-SULFUR CLUSTER CO-CHAPERONE PROTEIN HSCB"/>
    <property type="match status" value="1"/>
</dbReference>
<dbReference type="GO" id="GO:0044571">
    <property type="term" value="P:[2Fe-2S] cluster assembly"/>
    <property type="evidence" value="ECO:0007669"/>
    <property type="project" value="InterPro"/>
</dbReference>
<reference evidence="2" key="1">
    <citation type="submission" date="2023-02" db="EMBL/GenBank/DDBJ databases">
        <title>Genome of toxic invasive species Heracleum sosnowskyi carries increased number of genes despite the absence of recent whole-genome duplications.</title>
        <authorList>
            <person name="Schelkunov M."/>
            <person name="Shtratnikova V."/>
            <person name="Makarenko M."/>
            <person name="Klepikova A."/>
            <person name="Omelchenko D."/>
            <person name="Novikova G."/>
            <person name="Obukhova E."/>
            <person name="Bogdanov V."/>
            <person name="Penin A."/>
            <person name="Logacheva M."/>
        </authorList>
    </citation>
    <scope>NUCLEOTIDE SEQUENCE</scope>
    <source>
        <strain evidence="2">Hsosn_3</strain>
        <tissue evidence="2">Leaf</tissue>
    </source>
</reference>
<dbReference type="PANTHER" id="PTHR14021">
    <property type="entry name" value="IRON-SULFUR CLUSTER CO-CHAPERONE PROTEIN HSCB"/>
    <property type="match status" value="1"/>
</dbReference>
<keyword evidence="3" id="KW-1185">Reference proteome</keyword>